<protein>
    <recommendedName>
        <fullName evidence="4">DUF2306 domain-containing protein</fullName>
    </recommendedName>
</protein>
<name>A0A931BCD0_9BACT</name>
<keyword evidence="1" id="KW-0472">Membrane</keyword>
<feature type="transmembrane region" description="Helical" evidence="1">
    <location>
        <begin position="100"/>
        <end position="120"/>
    </location>
</feature>
<dbReference type="EMBL" id="JADQDP010000002">
    <property type="protein sequence ID" value="MBF9141260.1"/>
    <property type="molecule type" value="Genomic_DNA"/>
</dbReference>
<dbReference type="Proteomes" id="UP000645610">
    <property type="component" value="Unassembled WGS sequence"/>
</dbReference>
<proteinExistence type="predicted"/>
<evidence type="ECO:0000313" key="2">
    <source>
        <dbReference type="EMBL" id="MBF9141260.1"/>
    </source>
</evidence>
<feature type="transmembrane region" description="Helical" evidence="1">
    <location>
        <begin position="67"/>
        <end position="88"/>
    </location>
</feature>
<evidence type="ECO:0000313" key="3">
    <source>
        <dbReference type="Proteomes" id="UP000645610"/>
    </source>
</evidence>
<evidence type="ECO:0008006" key="4">
    <source>
        <dbReference type="Google" id="ProtNLM"/>
    </source>
</evidence>
<organism evidence="2 3">
    <name type="scientific">Hymenobacter properus</name>
    <dbReference type="NCBI Taxonomy" id="2791026"/>
    <lineage>
        <taxon>Bacteria</taxon>
        <taxon>Pseudomonadati</taxon>
        <taxon>Bacteroidota</taxon>
        <taxon>Cytophagia</taxon>
        <taxon>Cytophagales</taxon>
        <taxon>Hymenobacteraceae</taxon>
        <taxon>Hymenobacter</taxon>
    </lineage>
</organism>
<keyword evidence="1" id="KW-0812">Transmembrane</keyword>
<feature type="transmembrane region" description="Helical" evidence="1">
    <location>
        <begin position="39"/>
        <end position="61"/>
    </location>
</feature>
<gene>
    <name evidence="2" type="ORF">I2I01_06420</name>
</gene>
<keyword evidence="1" id="KW-1133">Transmembrane helix</keyword>
<dbReference type="AlphaFoldDB" id="A0A931BCD0"/>
<reference evidence="2 3" key="1">
    <citation type="submission" date="2020-11" db="EMBL/GenBank/DDBJ databases">
        <authorList>
            <person name="Kim M.K."/>
        </authorList>
    </citation>
    <scope>NUCLEOTIDE SEQUENCE [LARGE SCALE GENOMIC DNA]</scope>
    <source>
        <strain evidence="2 3">BT439</strain>
    </source>
</reference>
<dbReference type="RefSeq" id="WP_196285636.1">
    <property type="nucleotide sequence ID" value="NZ_JADQDP010000002.1"/>
</dbReference>
<keyword evidence="3" id="KW-1185">Reference proteome</keyword>
<feature type="transmembrane region" description="Helical" evidence="1">
    <location>
        <begin position="126"/>
        <end position="147"/>
    </location>
</feature>
<sequence>MFSFLHSAASVVHLVAVGLALATSTPLMLTPKATRRHRYLGAAFVGSMAVALLSAFRIYFLFGRFGIVHYGAVASALALGVGTGAVLCRPLLPAWRQWHYLGMGISVTGLYAALVVESTYRLFPAAWFWWVTLGPAAAVLLAGALVLRLHFPPWRGNAATVETIDQPVVNRAWVASDDYKERNGFKQTEAA</sequence>
<evidence type="ECO:0000256" key="1">
    <source>
        <dbReference type="SAM" id="Phobius"/>
    </source>
</evidence>
<comment type="caution">
    <text evidence="2">The sequence shown here is derived from an EMBL/GenBank/DDBJ whole genome shotgun (WGS) entry which is preliminary data.</text>
</comment>
<accession>A0A931BCD0</accession>
<feature type="transmembrane region" description="Helical" evidence="1">
    <location>
        <begin position="6"/>
        <end position="27"/>
    </location>
</feature>